<dbReference type="AlphaFoldDB" id="A0A1H5C1L4"/>
<dbReference type="InterPro" id="IPR053024">
    <property type="entry name" value="Fungal_surface_NADase"/>
</dbReference>
<protein>
    <recommendedName>
        <fullName evidence="1">TNT domain-containing protein</fullName>
    </recommendedName>
</protein>
<organism evidence="2 3">
    <name type="scientific">Amycolatopsis tolypomycina</name>
    <dbReference type="NCBI Taxonomy" id="208445"/>
    <lineage>
        <taxon>Bacteria</taxon>
        <taxon>Bacillati</taxon>
        <taxon>Actinomycetota</taxon>
        <taxon>Actinomycetes</taxon>
        <taxon>Pseudonocardiales</taxon>
        <taxon>Pseudonocardiaceae</taxon>
        <taxon>Amycolatopsis</taxon>
    </lineage>
</organism>
<reference evidence="3" key="1">
    <citation type="submission" date="2016-10" db="EMBL/GenBank/DDBJ databases">
        <authorList>
            <person name="Varghese N."/>
            <person name="Submissions S."/>
        </authorList>
    </citation>
    <scope>NUCLEOTIDE SEQUENCE [LARGE SCALE GENOMIC DNA]</scope>
    <source>
        <strain evidence="3">DSM 44544</strain>
    </source>
</reference>
<keyword evidence="3" id="KW-1185">Reference proteome</keyword>
<dbReference type="STRING" id="208445.SAMN04489727_8536"/>
<dbReference type="SUPFAM" id="SSF160424">
    <property type="entry name" value="BH3703-like"/>
    <property type="match status" value="2"/>
</dbReference>
<evidence type="ECO:0000259" key="1">
    <source>
        <dbReference type="Pfam" id="PF14021"/>
    </source>
</evidence>
<dbReference type="OrthoDB" id="6957847at2"/>
<gene>
    <name evidence="2" type="ORF">SAMN04489727_8536</name>
</gene>
<dbReference type="GO" id="GO:0050135">
    <property type="term" value="F:NADP+ nucleosidase activity"/>
    <property type="evidence" value="ECO:0007669"/>
    <property type="project" value="InterPro"/>
</dbReference>
<evidence type="ECO:0000313" key="3">
    <source>
        <dbReference type="Proteomes" id="UP000199622"/>
    </source>
</evidence>
<dbReference type="EMBL" id="FNSO01000004">
    <property type="protein sequence ID" value="SED60180.1"/>
    <property type="molecule type" value="Genomic_DNA"/>
</dbReference>
<evidence type="ECO:0000313" key="2">
    <source>
        <dbReference type="EMBL" id="SED60180.1"/>
    </source>
</evidence>
<dbReference type="InterPro" id="IPR036170">
    <property type="entry name" value="YezG-like_sf"/>
</dbReference>
<dbReference type="PANTHER" id="PTHR42059">
    <property type="entry name" value="TNT DOMAIN-CONTAINING PROTEIN"/>
    <property type="match status" value="1"/>
</dbReference>
<dbReference type="Pfam" id="PF14021">
    <property type="entry name" value="TNT"/>
    <property type="match status" value="1"/>
</dbReference>
<dbReference type="PANTHER" id="PTHR42059:SF1">
    <property type="entry name" value="TNT DOMAIN-CONTAINING PROTEIN"/>
    <property type="match status" value="1"/>
</dbReference>
<accession>A0A1H5C1L4</accession>
<feature type="domain" description="TNT" evidence="1">
    <location>
        <begin position="423"/>
        <end position="509"/>
    </location>
</feature>
<dbReference type="Proteomes" id="UP000199622">
    <property type="component" value="Unassembled WGS sequence"/>
</dbReference>
<dbReference type="InterPro" id="IPR025331">
    <property type="entry name" value="TNT"/>
</dbReference>
<name>A0A1H5C1L4_9PSEU</name>
<dbReference type="RefSeq" id="WP_091317838.1">
    <property type="nucleotide sequence ID" value="NZ_FNSO01000004.1"/>
</dbReference>
<proteinExistence type="predicted"/>
<sequence length="522" mass="58078">MPRDASQWREPSHEVGTALVDVAPPGWRRIDLVSRVNVDVQDFVLTVLMADGRQATVPVPDRVVPAVRRMRDAYYVPGEGTWFSMRYMINPPGRIQTVFNLDWDPHWSPSIDPAGWVRDLDAYPRDPENIQPWLRARLAEAGRPVPEDVPAERPQPPLDPVGQNWYWDAISNLVVLSAPPDWTQVMLTYRAIGGYTELPSMVRRATDGGLVLWEPPQEVTELLAELRAAMYYPDRGTWFQAVAHVSPNSAIEYTYTWDDEPAWDGPRPVAEFARELAQFPRSGEALPGWLAEVTGAVATSSSPDDPEAAATEALRAAEDAAAELEIPAARYRIGEVADGAWCLVREDDGWAVFRAEGDQRRELATFSTAAEAVRYFVGHLYLDRTALRGELPPDAKRPTGQWPIQPVGGDAGLQMYGGKRLVTLPPGTEMDRYGDPDGNTLYAARTEWPHRSEPDEVQGWAYHVYRLRRPVRAVTGTVVAWYDQPGGGTAYVLERPVADLLADGAVEEVPQATTRPPAAEDR</sequence>